<dbReference type="STRING" id="299467.A0A443SFV8"/>
<dbReference type="Gene3D" id="3.40.50.720">
    <property type="entry name" value="NAD(P)-binding Rossmann-like Domain"/>
    <property type="match status" value="1"/>
</dbReference>
<gene>
    <name evidence="5" type="ORF">B4U80_00993</name>
</gene>
<dbReference type="VEuPathDB" id="VectorBase:LDEU005668"/>
<dbReference type="GO" id="GO:0033735">
    <property type="term" value="F:aspartate dehydrogenase [NAD(P)+] activity"/>
    <property type="evidence" value="ECO:0007669"/>
    <property type="project" value="InterPro"/>
</dbReference>
<dbReference type="InterPro" id="IPR005106">
    <property type="entry name" value="Asp/hSer_DH_NAD-bd"/>
</dbReference>
<evidence type="ECO:0000259" key="3">
    <source>
        <dbReference type="Pfam" id="PF01958"/>
    </source>
</evidence>
<dbReference type="Gene3D" id="3.30.360.10">
    <property type="entry name" value="Dihydrodipicolinate Reductase, domain 2"/>
    <property type="match status" value="1"/>
</dbReference>
<dbReference type="PANTHER" id="PTHR31873:SF6">
    <property type="entry name" value="ASPARTATE DEHYDROGENASE DOMAIN-CONTAINING PROTEIN"/>
    <property type="match status" value="1"/>
</dbReference>
<dbReference type="GO" id="GO:0009435">
    <property type="term" value="P:NAD+ biosynthetic process"/>
    <property type="evidence" value="ECO:0007669"/>
    <property type="project" value="InterPro"/>
</dbReference>
<evidence type="ECO:0000256" key="1">
    <source>
        <dbReference type="ARBA" id="ARBA00008331"/>
    </source>
</evidence>
<comment type="similarity">
    <text evidence="1">Belongs to the L-aspartate dehydrogenase family.</text>
</comment>
<dbReference type="AlphaFoldDB" id="A0A443SFV8"/>
<dbReference type="Pfam" id="PF01958">
    <property type="entry name" value="Asp_DH_C"/>
    <property type="match status" value="1"/>
</dbReference>
<evidence type="ECO:0000259" key="4">
    <source>
        <dbReference type="Pfam" id="PF03447"/>
    </source>
</evidence>
<dbReference type="Pfam" id="PF03447">
    <property type="entry name" value="NAD_binding_3"/>
    <property type="match status" value="1"/>
</dbReference>
<evidence type="ECO:0000256" key="2">
    <source>
        <dbReference type="ARBA" id="ARBA00020169"/>
    </source>
</evidence>
<evidence type="ECO:0000313" key="6">
    <source>
        <dbReference type="Proteomes" id="UP000288716"/>
    </source>
</evidence>
<accession>A0A443SFV8</accession>
<dbReference type="GO" id="GO:0050661">
    <property type="term" value="F:NADP binding"/>
    <property type="evidence" value="ECO:0007669"/>
    <property type="project" value="InterPro"/>
</dbReference>
<dbReference type="InterPro" id="IPR036291">
    <property type="entry name" value="NAD(P)-bd_dom_sf"/>
</dbReference>
<dbReference type="SUPFAM" id="SSF51735">
    <property type="entry name" value="NAD(P)-binding Rossmann-fold domains"/>
    <property type="match status" value="1"/>
</dbReference>
<comment type="caution">
    <text evidence="5">The sequence shown here is derived from an EMBL/GenBank/DDBJ whole genome shotgun (WGS) entry which is preliminary data.</text>
</comment>
<feature type="domain" description="Aspartate/homoserine dehydrogenase NAD-binding" evidence="4">
    <location>
        <begin position="17"/>
        <end position="122"/>
    </location>
</feature>
<dbReference type="OrthoDB" id="4310724at2759"/>
<reference evidence="5 6" key="1">
    <citation type="journal article" date="2018" name="Gigascience">
        <title>Genomes of trombidid mites reveal novel predicted allergens and laterally-transferred genes associated with secondary metabolism.</title>
        <authorList>
            <person name="Dong X."/>
            <person name="Chaisiri K."/>
            <person name="Xia D."/>
            <person name="Armstrong S.D."/>
            <person name="Fang Y."/>
            <person name="Donnelly M.J."/>
            <person name="Kadowaki T."/>
            <person name="McGarry J.W."/>
            <person name="Darby A.C."/>
            <person name="Makepeace B.L."/>
        </authorList>
    </citation>
    <scope>NUCLEOTIDE SEQUENCE [LARGE SCALE GENOMIC DNA]</scope>
    <source>
        <strain evidence="5">UoL-UT</strain>
    </source>
</reference>
<keyword evidence="6" id="KW-1185">Reference proteome</keyword>
<evidence type="ECO:0000313" key="5">
    <source>
        <dbReference type="EMBL" id="RWS26372.1"/>
    </source>
</evidence>
<organism evidence="5 6">
    <name type="scientific">Leptotrombidium deliense</name>
    <dbReference type="NCBI Taxonomy" id="299467"/>
    <lineage>
        <taxon>Eukaryota</taxon>
        <taxon>Metazoa</taxon>
        <taxon>Ecdysozoa</taxon>
        <taxon>Arthropoda</taxon>
        <taxon>Chelicerata</taxon>
        <taxon>Arachnida</taxon>
        <taxon>Acari</taxon>
        <taxon>Acariformes</taxon>
        <taxon>Trombidiformes</taxon>
        <taxon>Prostigmata</taxon>
        <taxon>Anystina</taxon>
        <taxon>Parasitengona</taxon>
        <taxon>Trombiculoidea</taxon>
        <taxon>Trombiculidae</taxon>
        <taxon>Leptotrombidium</taxon>
    </lineage>
</organism>
<dbReference type="PANTHER" id="PTHR31873">
    <property type="entry name" value="L-ASPARTATE DEHYDROGENASE-RELATED"/>
    <property type="match status" value="1"/>
</dbReference>
<proteinExistence type="inferred from homology"/>
<protein>
    <recommendedName>
        <fullName evidence="2">Aspartate dehydrogenase domain-containing protein</fullName>
    </recommendedName>
</protein>
<dbReference type="EMBL" id="NCKV01002815">
    <property type="protein sequence ID" value="RWS26372.1"/>
    <property type="molecule type" value="Genomic_DNA"/>
</dbReference>
<name>A0A443SFV8_9ACAR</name>
<dbReference type="InterPro" id="IPR002811">
    <property type="entry name" value="Asp_DH"/>
</dbReference>
<dbReference type="SUPFAM" id="SSF55347">
    <property type="entry name" value="Glyceraldehyde-3-phosphate dehydrogenase-like, C-terminal domain"/>
    <property type="match status" value="1"/>
</dbReference>
<sequence>MAHLKCEKTAKRVGIVGYGHLGKFLVNEILVNGEKYGIELAFVWNRGKDVFDQFEHKSLILDNLCDFAEFKPNLIVEVAHPEITKKYGPQFIEYCDYMIGSPSALADEELEAMLRHSSTVNGLFIPKGALWGSQDIRSLSRRGQLHALHIEMHFHPHSLRLNEPLYSLNAAVTNTAVTLFEGNFYRNKLFCFYILGPVRNVCKLAPNNVNTMACAAIAAENLGFDRVIGTLVSDPTLVNYHKIRLQVLGMKREDGTQFKVTTERQSPAFPGCVTSSATYNSFFESAIWLIKQRKRTFTLKLKTHKPKVACLQEK</sequence>
<feature type="domain" description="Aspartate dehydrogenase" evidence="3">
    <location>
        <begin position="196"/>
        <end position="278"/>
    </location>
</feature>
<dbReference type="Proteomes" id="UP000288716">
    <property type="component" value="Unassembled WGS sequence"/>
</dbReference>